<keyword evidence="2" id="KW-1133">Transmembrane helix</keyword>
<dbReference type="PANTHER" id="PTHR34978:SF3">
    <property type="entry name" value="SLR0241 PROTEIN"/>
    <property type="match status" value="1"/>
</dbReference>
<evidence type="ECO:0000259" key="3">
    <source>
        <dbReference type="Pfam" id="PF05569"/>
    </source>
</evidence>
<organism evidence="4 5">
    <name type="scientific">Mucilaginibacter oryzae</name>
    <dbReference type="NCBI Taxonomy" id="468058"/>
    <lineage>
        <taxon>Bacteria</taxon>
        <taxon>Pseudomonadati</taxon>
        <taxon>Bacteroidota</taxon>
        <taxon>Sphingobacteriia</taxon>
        <taxon>Sphingobacteriales</taxon>
        <taxon>Sphingobacteriaceae</taxon>
        <taxon>Mucilaginibacter</taxon>
    </lineage>
</organism>
<accession>A0A316HJ44</accession>
<dbReference type="Pfam" id="PF05569">
    <property type="entry name" value="Peptidase_M56"/>
    <property type="match status" value="1"/>
</dbReference>
<evidence type="ECO:0000256" key="1">
    <source>
        <dbReference type="SAM" id="MobiDB-lite"/>
    </source>
</evidence>
<comment type="caution">
    <text evidence="4">The sequence shown here is derived from an EMBL/GenBank/DDBJ whole genome shotgun (WGS) entry which is preliminary data.</text>
</comment>
<evidence type="ECO:0000313" key="4">
    <source>
        <dbReference type="EMBL" id="PWK80050.1"/>
    </source>
</evidence>
<evidence type="ECO:0000313" key="5">
    <source>
        <dbReference type="Proteomes" id="UP000245678"/>
    </source>
</evidence>
<feature type="compositionally biased region" description="Polar residues" evidence="1">
    <location>
        <begin position="519"/>
        <end position="535"/>
    </location>
</feature>
<dbReference type="InterPro" id="IPR008756">
    <property type="entry name" value="Peptidase_M56"/>
</dbReference>
<keyword evidence="2" id="KW-0812">Transmembrane</keyword>
<keyword evidence="2" id="KW-0472">Membrane</keyword>
<evidence type="ECO:0000256" key="2">
    <source>
        <dbReference type="SAM" id="Phobius"/>
    </source>
</evidence>
<protein>
    <submittedName>
        <fullName evidence="4">Beta-lactamase regulating signal transducer with metallopeptidase domain</fullName>
    </submittedName>
</protein>
<feature type="transmembrane region" description="Helical" evidence="2">
    <location>
        <begin position="54"/>
        <end position="72"/>
    </location>
</feature>
<dbReference type="Proteomes" id="UP000245678">
    <property type="component" value="Unassembled WGS sequence"/>
</dbReference>
<dbReference type="RefSeq" id="WP_109606102.1">
    <property type="nucleotide sequence ID" value="NZ_QGHA01000001.1"/>
</dbReference>
<dbReference type="PANTHER" id="PTHR34978">
    <property type="entry name" value="POSSIBLE SENSOR-TRANSDUCER PROTEIN BLAR"/>
    <property type="match status" value="1"/>
</dbReference>
<name>A0A316HJ44_9SPHI</name>
<dbReference type="Gene3D" id="3.30.2010.10">
    <property type="entry name" value="Metalloproteases ('zincins'), catalytic domain"/>
    <property type="match status" value="1"/>
</dbReference>
<feature type="transmembrane region" description="Helical" evidence="2">
    <location>
        <begin position="325"/>
        <end position="344"/>
    </location>
</feature>
<dbReference type="AlphaFoldDB" id="A0A316HJ44"/>
<dbReference type="InterPro" id="IPR052173">
    <property type="entry name" value="Beta-lactam_resp_regulator"/>
</dbReference>
<dbReference type="CDD" id="cd07341">
    <property type="entry name" value="M56_BlaR1_MecR1_like"/>
    <property type="match status" value="1"/>
</dbReference>
<feature type="transmembrane region" description="Helical" evidence="2">
    <location>
        <begin position="114"/>
        <end position="135"/>
    </location>
</feature>
<dbReference type="EMBL" id="QGHA01000001">
    <property type="protein sequence ID" value="PWK80050.1"/>
    <property type="molecule type" value="Genomic_DNA"/>
</dbReference>
<gene>
    <name evidence="4" type="ORF">LX99_00514</name>
</gene>
<feature type="compositionally biased region" description="Basic and acidic residues" evidence="1">
    <location>
        <begin position="465"/>
        <end position="516"/>
    </location>
</feature>
<feature type="compositionally biased region" description="Basic and acidic residues" evidence="1">
    <location>
        <begin position="415"/>
        <end position="458"/>
    </location>
</feature>
<proteinExistence type="predicted"/>
<feature type="region of interest" description="Disordered" evidence="1">
    <location>
        <begin position="415"/>
        <end position="535"/>
    </location>
</feature>
<keyword evidence="5" id="KW-1185">Reference proteome</keyword>
<feature type="transmembrane region" description="Helical" evidence="2">
    <location>
        <begin position="20"/>
        <end position="42"/>
    </location>
</feature>
<reference evidence="4 5" key="1">
    <citation type="submission" date="2018-05" db="EMBL/GenBank/DDBJ databases">
        <title>Genomic Encyclopedia of Archaeal and Bacterial Type Strains, Phase II (KMG-II): from individual species to whole genera.</title>
        <authorList>
            <person name="Goeker M."/>
        </authorList>
    </citation>
    <scope>NUCLEOTIDE SEQUENCE [LARGE SCALE GENOMIC DNA]</scope>
    <source>
        <strain evidence="4 5">DSM 19975</strain>
    </source>
</reference>
<feature type="domain" description="Peptidase M56" evidence="3">
    <location>
        <begin position="36"/>
        <end position="309"/>
    </location>
</feature>
<sequence length="535" mass="61140">MYLLLNANNVSPNLIQAFSWMLIHSLWQGLLLAIMSALIMLFTKRAGSMLRYNLILAQFLFFVGACLFTFFWELDKHPQQNMVQPSKAIGGMASAFLNLNGVGVRLFADSCINYFTANAPMVVLLWFVFFLFRWVKMMRGLIFIRVARHRQVSEPSDYWKRRVEQLCLKLQLNRRVRLLESGYVKMPMVIGHLKPLVLIPAGLLAGLPPGQVEAVLLHELAHIRRHDYVVNMLQSLAETVFFFNPGLLWISALLRDERENCCDDIAIAQIQDKREFIQALISFKEHSLYGDNYAVAFPGKKNQLLLRVSRILGHNSKVITTGEKAFLVSGLMIFSAIIATAAIVRAGKISESYKNHAYSQQHTARVADMQATFVIKKADNPKHPGAKHTIAMEKPVRLREGLTTASERTVVAPRQVKDNGLARRQRTAGEERRRAKADRALLSREQEQARRDQLRARADQVAAKRYQEQAKLDQEQAKRDQEQARRDQAQAKLDQEQAARDQEQARRNQEQARREQAQITRTSTQPIKSKTNVQE</sequence>